<proteinExistence type="predicted"/>
<evidence type="ECO:0000256" key="3">
    <source>
        <dbReference type="ARBA" id="ARBA00022989"/>
    </source>
</evidence>
<evidence type="ECO:0000256" key="2">
    <source>
        <dbReference type="ARBA" id="ARBA00022692"/>
    </source>
</evidence>
<feature type="transmembrane region" description="Helical" evidence="5">
    <location>
        <begin position="85"/>
        <end position="103"/>
    </location>
</feature>
<dbReference type="Proteomes" id="UP000749311">
    <property type="component" value="Unassembled WGS sequence"/>
</dbReference>
<evidence type="ECO:0000256" key="5">
    <source>
        <dbReference type="SAM" id="Phobius"/>
    </source>
</evidence>
<keyword evidence="4 5" id="KW-0472">Membrane</keyword>
<evidence type="ECO:0000313" key="6">
    <source>
        <dbReference type="EMBL" id="NIH57872.1"/>
    </source>
</evidence>
<feature type="transmembrane region" description="Helical" evidence="5">
    <location>
        <begin position="242"/>
        <end position="261"/>
    </location>
</feature>
<keyword evidence="7" id="KW-1185">Reference proteome</keyword>
<evidence type="ECO:0000256" key="1">
    <source>
        <dbReference type="ARBA" id="ARBA00004141"/>
    </source>
</evidence>
<protein>
    <submittedName>
        <fullName evidence="6">Mn2+/Fe2+ NRAMP family transporter</fullName>
    </submittedName>
</protein>
<dbReference type="PANTHER" id="PTHR11706">
    <property type="entry name" value="SOLUTE CARRIER PROTEIN FAMILY 11 MEMBER"/>
    <property type="match status" value="1"/>
</dbReference>
<dbReference type="EMBL" id="JAAMOZ010000001">
    <property type="protein sequence ID" value="NIH57872.1"/>
    <property type="molecule type" value="Genomic_DNA"/>
</dbReference>
<feature type="transmembrane region" description="Helical" evidence="5">
    <location>
        <begin position="401"/>
        <end position="421"/>
    </location>
</feature>
<dbReference type="PANTHER" id="PTHR11706:SF3">
    <property type="entry name" value="METAL ION TRANSPORT PROTEIN"/>
    <property type="match status" value="1"/>
</dbReference>
<organism evidence="6 7">
    <name type="scientific">Brooklawnia cerclae</name>
    <dbReference type="NCBI Taxonomy" id="349934"/>
    <lineage>
        <taxon>Bacteria</taxon>
        <taxon>Bacillati</taxon>
        <taxon>Actinomycetota</taxon>
        <taxon>Actinomycetes</taxon>
        <taxon>Propionibacteriales</taxon>
        <taxon>Propionibacteriaceae</taxon>
        <taxon>Brooklawnia</taxon>
    </lineage>
</organism>
<dbReference type="Pfam" id="PF01566">
    <property type="entry name" value="Nramp"/>
    <property type="match status" value="1"/>
</dbReference>
<accession>A0ABX0SHJ1</accession>
<feature type="transmembrane region" description="Helical" evidence="5">
    <location>
        <begin position="137"/>
        <end position="165"/>
    </location>
</feature>
<feature type="transmembrane region" description="Helical" evidence="5">
    <location>
        <begin position="353"/>
        <end position="371"/>
    </location>
</feature>
<comment type="subcellular location">
    <subcellularLocation>
        <location evidence="1">Membrane</location>
        <topology evidence="1">Multi-pass membrane protein</topology>
    </subcellularLocation>
</comment>
<evidence type="ECO:0000256" key="4">
    <source>
        <dbReference type="ARBA" id="ARBA00023136"/>
    </source>
</evidence>
<dbReference type="InterPro" id="IPR001046">
    <property type="entry name" value="NRAMP_fam"/>
</dbReference>
<dbReference type="NCBIfam" id="NF037982">
    <property type="entry name" value="Nramp_1"/>
    <property type="match status" value="1"/>
</dbReference>
<feature type="transmembrane region" description="Helical" evidence="5">
    <location>
        <begin position="464"/>
        <end position="484"/>
    </location>
</feature>
<name>A0ABX0SHJ1_9ACTN</name>
<feature type="transmembrane region" description="Helical" evidence="5">
    <location>
        <begin position="203"/>
        <end position="222"/>
    </location>
</feature>
<dbReference type="RefSeq" id="WP_208390553.1">
    <property type="nucleotide sequence ID" value="NZ_BAAAOO010000007.1"/>
</dbReference>
<feature type="transmembrane region" description="Helical" evidence="5">
    <location>
        <begin position="171"/>
        <end position="191"/>
    </location>
</feature>
<keyword evidence="3 5" id="KW-1133">Transmembrane helix</keyword>
<keyword evidence="2 5" id="KW-0812">Transmembrane</keyword>
<comment type="caution">
    <text evidence="6">The sequence shown here is derived from an EMBL/GenBank/DDBJ whole genome shotgun (WGS) entry which is preliminary data.</text>
</comment>
<sequence length="487" mass="52335">MSIVPPSLPDNNMDARTPAAAESAPVDIIAANKNADPYVLDPSKVMEPPKGWAASLRFFGPGMVATAGIVGSGELITTTTLGSRAGMTLLWLILVSTIVKVAVQIELARWSISTGKPGIFGYDHVPPKIGKRSWASYLVLLQFVQFLANLGGIVGSAAVAMSMLLPFGGDPFSAVSIGIWAWIFTIIVIAIHQLNRYSLIETVSTGLVLLVTIAVIVMVFGIQATQFAWTAGDLADGMRFQVSAGAMGIALSMFGLTGVNANEISGYTFWVVEKGYATWTGPNDGSDDWVRRARGWISVMKKDAWVSWFVYTLATVAFYILGATVLYKQGISPTGTDLIETISHIFTDTLGPWVGPLFLLLSAITLAKTLFTAVPNLSRQFTASLAVFGLFDWADAKRRNLVLRILMVILPLCWGLTATLIQQPLQLVILAGILQAVYLMIIAIATVYLSFTETDKRIKDGSPTTVYLLISAVAIFAVGVLALADAF</sequence>
<gene>
    <name evidence="6" type="ORF">FB473_002517</name>
</gene>
<feature type="transmembrane region" description="Helical" evidence="5">
    <location>
        <begin position="304"/>
        <end position="327"/>
    </location>
</feature>
<evidence type="ECO:0000313" key="7">
    <source>
        <dbReference type="Proteomes" id="UP000749311"/>
    </source>
</evidence>
<feature type="transmembrane region" description="Helical" evidence="5">
    <location>
        <begin position="427"/>
        <end position="452"/>
    </location>
</feature>
<reference evidence="6 7" key="1">
    <citation type="submission" date="2020-02" db="EMBL/GenBank/DDBJ databases">
        <title>Sequencing the genomes of 1000 actinobacteria strains.</title>
        <authorList>
            <person name="Klenk H.-P."/>
        </authorList>
    </citation>
    <scope>NUCLEOTIDE SEQUENCE [LARGE SCALE GENOMIC DNA]</scope>
    <source>
        <strain evidence="6 7">DSM 19609</strain>
    </source>
</reference>